<evidence type="ECO:0000256" key="4">
    <source>
        <dbReference type="SAM" id="MobiDB-lite"/>
    </source>
</evidence>
<keyword evidence="2" id="KW-0184">Conjugation</keyword>
<feature type="region of interest" description="Disordered" evidence="4">
    <location>
        <begin position="597"/>
        <end position="631"/>
    </location>
</feature>
<feature type="coiled-coil region" evidence="3">
    <location>
        <begin position="404"/>
        <end position="431"/>
    </location>
</feature>
<dbReference type="InterPro" id="IPR005053">
    <property type="entry name" value="MobA_MobL"/>
</dbReference>
<evidence type="ECO:0000313" key="6">
    <source>
        <dbReference type="EMBL" id="OKA21431.1"/>
    </source>
</evidence>
<evidence type="ECO:0000256" key="3">
    <source>
        <dbReference type="SAM" id="Coils"/>
    </source>
</evidence>
<dbReference type="AlphaFoldDB" id="A0A853ZNU5"/>
<sequence>MAIGSASVQSISRSGGRSATAAAAYRTGQKITDERTGQIHDYTRKGGVVDLAMYLPNGAPAMTTAELWNKAESAENRKNSQVARELLVALPHELTEVQRRELVDAIAGAMVERYGVAAEAAIHRPGAEGDQRNHHVHLMFTTRRMDASGQLTEKTRELDVKPRSSAEMLWIRGMVEESTNQALERAGLDERIDMRSLADQAAAAMAEFDIGPLPLDQHADALMRFMETLRLPTLHEGPDLTAAKRAAKRRAEPSLSILAQENELRGERQELAQLDAQIYHFEHFAPLQAAAAAARQQEQERQEQGRRVAELRRQLSEAKNAIHHGKTTAGVLRGRLNAEPPPVVAEAQRLKGQAEQAKAQAQQWREKHPTRAWVADTFGRTLEVDRVADKAVDQFNTSQELVQARQWQADRRELSVELERIEAQLPTLAKQPRRIEDELLLHYGDDKLRQDIEDRMRVVKGLERSMDAERRDHVRGARMELVKRLELSPAGSDLVEAYRDVERLLEQAQRLEADCAQARKLEVLVATQSTLSDARRLIEKSQHRAQPELVEALSAIQEQEKQIRQLRGMYSNQWPELDALKRLQGDACALRDMVEGNREQHAMSRPEERIQARSEPESGPEDKPRSMPRMR</sequence>
<keyword evidence="3" id="KW-0175">Coiled coil</keyword>
<dbReference type="EMBL" id="MPJD01000023">
    <property type="protein sequence ID" value="OKA21431.1"/>
    <property type="molecule type" value="Genomic_DNA"/>
</dbReference>
<dbReference type="Proteomes" id="UP000185990">
    <property type="component" value="Unassembled WGS sequence"/>
</dbReference>
<protein>
    <recommendedName>
        <fullName evidence="5">MobA/MobL protein domain-containing protein</fullName>
    </recommendedName>
</protein>
<feature type="coiled-coil region" evidence="3">
    <location>
        <begin position="257"/>
        <end position="321"/>
    </location>
</feature>
<proteinExistence type="inferred from homology"/>
<feature type="compositionally biased region" description="Basic and acidic residues" evidence="4">
    <location>
        <begin position="597"/>
        <end position="625"/>
    </location>
</feature>
<dbReference type="Pfam" id="PF03389">
    <property type="entry name" value="MobA_MobL"/>
    <property type="match status" value="1"/>
</dbReference>
<evidence type="ECO:0000256" key="2">
    <source>
        <dbReference type="ARBA" id="ARBA00022971"/>
    </source>
</evidence>
<gene>
    <name evidence="6" type="ORF">BOH74_15410</name>
</gene>
<evidence type="ECO:0000313" key="7">
    <source>
        <dbReference type="Proteomes" id="UP000185990"/>
    </source>
</evidence>
<reference evidence="6 7" key="1">
    <citation type="submission" date="2016-11" db="EMBL/GenBank/DDBJ databases">
        <title>Draft genome of Pseudomonas versuta A4R1.12.</title>
        <authorList>
            <person name="See-Too W.-S."/>
        </authorList>
    </citation>
    <scope>NUCLEOTIDE SEQUENCE [LARGE SCALE GENOMIC DNA]</scope>
    <source>
        <strain evidence="6 7">A4R1.12</strain>
    </source>
</reference>
<evidence type="ECO:0000256" key="1">
    <source>
        <dbReference type="ARBA" id="ARBA00010873"/>
    </source>
</evidence>
<accession>A0A853ZNU5</accession>
<evidence type="ECO:0000259" key="5">
    <source>
        <dbReference type="Pfam" id="PF03389"/>
    </source>
</evidence>
<dbReference type="RefSeq" id="WP_073509959.1">
    <property type="nucleotide sequence ID" value="NZ_MPJD01000023.1"/>
</dbReference>
<organism evidence="6 7">
    <name type="scientific">Pseudomonas versuta</name>
    <dbReference type="NCBI Taxonomy" id="1788301"/>
    <lineage>
        <taxon>Bacteria</taxon>
        <taxon>Pseudomonadati</taxon>
        <taxon>Pseudomonadota</taxon>
        <taxon>Gammaproteobacteria</taxon>
        <taxon>Pseudomonadales</taxon>
        <taxon>Pseudomonadaceae</taxon>
        <taxon>Pseudomonas</taxon>
    </lineage>
</organism>
<feature type="coiled-coil region" evidence="3">
    <location>
        <begin position="494"/>
        <end position="521"/>
    </location>
</feature>
<dbReference type="NCBIfam" id="NF041496">
    <property type="entry name" value="MobQ"/>
    <property type="match status" value="1"/>
</dbReference>
<comment type="caution">
    <text evidence="6">The sequence shown here is derived from an EMBL/GenBank/DDBJ whole genome shotgun (WGS) entry which is preliminary data.</text>
</comment>
<feature type="domain" description="MobA/MobL protein" evidence="5">
    <location>
        <begin position="17"/>
        <end position="212"/>
    </location>
</feature>
<dbReference type="Gene3D" id="3.30.930.30">
    <property type="match status" value="1"/>
</dbReference>
<comment type="similarity">
    <text evidence="1">Belongs to the MobA/MobL family.</text>
</comment>
<name>A0A853ZNU5_9PSED</name>